<evidence type="ECO:0000313" key="2">
    <source>
        <dbReference type="Proteomes" id="UP000014155"/>
    </source>
</evidence>
<gene>
    <name evidence="1" type="ORF">CTER_0275</name>
</gene>
<dbReference type="Gene3D" id="3.90.550.10">
    <property type="entry name" value="Spore Coat Polysaccharide Biosynthesis Protein SpsA, Chain A"/>
    <property type="match status" value="1"/>
</dbReference>
<dbReference type="InterPro" id="IPR029044">
    <property type="entry name" value="Nucleotide-diphossugar_trans"/>
</dbReference>
<organism evidence="1 2">
    <name type="scientific">Ruminiclostridium cellobioparum subsp. termitidis CT1112</name>
    <dbReference type="NCBI Taxonomy" id="1195236"/>
    <lineage>
        <taxon>Bacteria</taxon>
        <taxon>Bacillati</taxon>
        <taxon>Bacillota</taxon>
        <taxon>Clostridia</taxon>
        <taxon>Eubacteriales</taxon>
        <taxon>Oscillospiraceae</taxon>
        <taxon>Ruminiclostridium</taxon>
    </lineage>
</organism>
<accession>S0FYW1</accession>
<keyword evidence="2" id="KW-1185">Reference proteome</keyword>
<dbReference type="AlphaFoldDB" id="S0FYW1"/>
<name>S0FYW1_RUMCE</name>
<dbReference type="eggNOG" id="COG1442">
    <property type="taxonomic scope" value="Bacteria"/>
</dbReference>
<dbReference type="EMBL" id="AORV01000015">
    <property type="protein sequence ID" value="EMS73758.1"/>
    <property type="molecule type" value="Genomic_DNA"/>
</dbReference>
<dbReference type="Proteomes" id="UP000014155">
    <property type="component" value="Unassembled WGS sequence"/>
</dbReference>
<reference evidence="1 2" key="1">
    <citation type="journal article" date="2013" name="Genome Announc.">
        <title>Draft Genome Sequence of the Cellulolytic, Mesophilic, Anaerobic Bacterium Clostridium termitidis Strain CT1112 (DSM 5398).</title>
        <authorList>
            <person name="Lal S."/>
            <person name="Ramachandran U."/>
            <person name="Zhang X."/>
            <person name="Munir R."/>
            <person name="Sparling R."/>
            <person name="Levin D.B."/>
        </authorList>
    </citation>
    <scope>NUCLEOTIDE SEQUENCE [LARGE SCALE GENOMIC DNA]</scope>
    <source>
        <strain evidence="1 2">CT1112</strain>
    </source>
</reference>
<protein>
    <recommendedName>
        <fullName evidence="3">Glycosyltransferase</fullName>
    </recommendedName>
</protein>
<dbReference type="PATRIC" id="fig|1195236.3.peg.582"/>
<evidence type="ECO:0000313" key="1">
    <source>
        <dbReference type="EMBL" id="EMS73758.1"/>
    </source>
</evidence>
<dbReference type="SUPFAM" id="SSF53448">
    <property type="entry name" value="Nucleotide-diphospho-sugar transferases"/>
    <property type="match status" value="1"/>
</dbReference>
<dbReference type="RefSeq" id="WP_004623549.1">
    <property type="nucleotide sequence ID" value="NZ_AORV01000015.1"/>
</dbReference>
<evidence type="ECO:0008006" key="3">
    <source>
        <dbReference type="Google" id="ProtNLM"/>
    </source>
</evidence>
<dbReference type="STRING" id="1195236.CTER_0275"/>
<comment type="caution">
    <text evidence="1">The sequence shown here is derived from an EMBL/GenBank/DDBJ whole genome shotgun (WGS) entry which is preliminary data.</text>
</comment>
<sequence length="276" mass="31876">MLKEQNTVILTCMDSNFEDNLINDFLKTLRKVAGYQGKIVILDYGMSIVTVNSIENEDENVEIIKCNKDRHIFSARFRDMAGIIGGLSSEITHVMSIDGGDIWFQAPIDEIFELCKERIGYIEECYLGNNWWNKQILNLLRTEEMEKLSKNFRGTRQKNAGMICGPRDIMSKVSDAIGKYVLNNGRDFFGLDQLYFNYIINNMSENKKIVLPDKYNYVLIDNSQKLIIEDNLIYNEKYELMTVIHNAGGAKGRIISKGNKKGFDESPYRRVIQIYK</sequence>
<proteinExistence type="predicted"/>